<keyword evidence="2" id="KW-1185">Reference proteome</keyword>
<dbReference type="Proteomes" id="UP000593571">
    <property type="component" value="Unassembled WGS sequence"/>
</dbReference>
<sequence>MSEAGGPLTGWLPLHTGCPLLEAIWPPAETTPPPTPHHNPPTPPPEIWLTSNLNSPLPSRPTCSQVLGIRTSLGRLYSTSHRGGKPQSSHHGLWLLGQKQLRGGWVRGRGEELGSGRERSGHRVLSAKHCPWNFTHIILYFLRQPCLTQMSIPLYI</sequence>
<reference evidence="1 2" key="1">
    <citation type="journal article" date="2020" name="Nature">
        <title>Six reference-quality genomes reveal evolution of bat adaptations.</title>
        <authorList>
            <person name="Jebb D."/>
            <person name="Huang Z."/>
            <person name="Pippel M."/>
            <person name="Hughes G.M."/>
            <person name="Lavrichenko K."/>
            <person name="Devanna P."/>
            <person name="Winkler S."/>
            <person name="Jermiin L.S."/>
            <person name="Skirmuntt E.C."/>
            <person name="Katzourakis A."/>
            <person name="Burkitt-Gray L."/>
            <person name="Ray D.A."/>
            <person name="Sullivan K.A.M."/>
            <person name="Roscito J.G."/>
            <person name="Kirilenko B.M."/>
            <person name="Davalos L.M."/>
            <person name="Corthals A.P."/>
            <person name="Power M.L."/>
            <person name="Jones G."/>
            <person name="Ransome R.D."/>
            <person name="Dechmann D.K.N."/>
            <person name="Locatelli A.G."/>
            <person name="Puechmaille S.J."/>
            <person name="Fedrigo O."/>
            <person name="Jarvis E.D."/>
            <person name="Hiller M."/>
            <person name="Vernes S.C."/>
            <person name="Myers E.W."/>
            <person name="Teeling E.C."/>
        </authorList>
    </citation>
    <scope>NUCLEOTIDE SEQUENCE [LARGE SCALE GENOMIC DNA]</scope>
    <source>
        <strain evidence="1">MRouAeg1</strain>
        <tissue evidence="1">Muscle</tissue>
    </source>
</reference>
<gene>
    <name evidence="1" type="ORF">HJG63_009125</name>
</gene>
<comment type="caution">
    <text evidence="1">The sequence shown here is derived from an EMBL/GenBank/DDBJ whole genome shotgun (WGS) entry which is preliminary data.</text>
</comment>
<dbReference type="AlphaFoldDB" id="A0A7J8CIF1"/>
<evidence type="ECO:0000313" key="1">
    <source>
        <dbReference type="EMBL" id="KAF6410645.1"/>
    </source>
</evidence>
<name>A0A7J8CIF1_ROUAE</name>
<accession>A0A7J8CIF1</accession>
<organism evidence="1 2">
    <name type="scientific">Rousettus aegyptiacus</name>
    <name type="common">Egyptian fruit bat</name>
    <name type="synonym">Pteropus aegyptiacus</name>
    <dbReference type="NCBI Taxonomy" id="9407"/>
    <lineage>
        <taxon>Eukaryota</taxon>
        <taxon>Metazoa</taxon>
        <taxon>Chordata</taxon>
        <taxon>Craniata</taxon>
        <taxon>Vertebrata</taxon>
        <taxon>Euteleostomi</taxon>
        <taxon>Mammalia</taxon>
        <taxon>Eutheria</taxon>
        <taxon>Laurasiatheria</taxon>
        <taxon>Chiroptera</taxon>
        <taxon>Yinpterochiroptera</taxon>
        <taxon>Pteropodoidea</taxon>
        <taxon>Pteropodidae</taxon>
        <taxon>Rousettinae</taxon>
        <taxon>Rousettus</taxon>
    </lineage>
</organism>
<evidence type="ECO:0000313" key="2">
    <source>
        <dbReference type="Proteomes" id="UP000593571"/>
    </source>
</evidence>
<proteinExistence type="predicted"/>
<dbReference type="EMBL" id="JACASE010000014">
    <property type="protein sequence ID" value="KAF6410645.1"/>
    <property type="molecule type" value="Genomic_DNA"/>
</dbReference>
<protein>
    <submittedName>
        <fullName evidence="1">Uncharacterized protein</fullName>
    </submittedName>
</protein>